<name>A0ABD1LCT4_9FABA</name>
<evidence type="ECO:0000259" key="3">
    <source>
        <dbReference type="Pfam" id="PF02731"/>
    </source>
</evidence>
<feature type="compositionally biased region" description="Pro residues" evidence="2">
    <location>
        <begin position="241"/>
        <end position="252"/>
    </location>
</feature>
<dbReference type="InterPro" id="IPR017862">
    <property type="entry name" value="SKI-int_prot_SKIP"/>
</dbReference>
<evidence type="ECO:0000256" key="1">
    <source>
        <dbReference type="ARBA" id="ARBA00010197"/>
    </source>
</evidence>
<comment type="similarity">
    <text evidence="1">Belongs to the SNW family.</text>
</comment>
<reference evidence="4 5" key="1">
    <citation type="submission" date="2024-08" db="EMBL/GenBank/DDBJ databases">
        <title>Insights into the chromosomal genome structure of Flemingia macrophylla.</title>
        <authorList>
            <person name="Ding Y."/>
            <person name="Zhao Y."/>
            <person name="Bi W."/>
            <person name="Wu M."/>
            <person name="Zhao G."/>
            <person name="Gong Y."/>
            <person name="Li W."/>
            <person name="Zhang P."/>
        </authorList>
    </citation>
    <scope>NUCLEOTIDE SEQUENCE [LARGE SCALE GENOMIC DNA]</scope>
    <source>
        <strain evidence="4">DYQJB</strain>
        <tissue evidence="4">Leaf</tissue>
    </source>
</reference>
<accession>A0ABD1LCT4</accession>
<feature type="compositionally biased region" description="Basic and acidic residues" evidence="2">
    <location>
        <begin position="374"/>
        <end position="448"/>
    </location>
</feature>
<dbReference type="Proteomes" id="UP001603857">
    <property type="component" value="Unassembled WGS sequence"/>
</dbReference>
<dbReference type="Pfam" id="PF02731">
    <property type="entry name" value="SKIP_SNW"/>
    <property type="match status" value="1"/>
</dbReference>
<dbReference type="AlphaFoldDB" id="A0ABD1LCT4"/>
<proteinExistence type="inferred from homology"/>
<dbReference type="InterPro" id="IPR004015">
    <property type="entry name" value="SKI-int_prot_SKIP_SNW-dom"/>
</dbReference>
<organism evidence="4 5">
    <name type="scientific">Flemingia macrophylla</name>
    <dbReference type="NCBI Taxonomy" id="520843"/>
    <lineage>
        <taxon>Eukaryota</taxon>
        <taxon>Viridiplantae</taxon>
        <taxon>Streptophyta</taxon>
        <taxon>Embryophyta</taxon>
        <taxon>Tracheophyta</taxon>
        <taxon>Spermatophyta</taxon>
        <taxon>Magnoliopsida</taxon>
        <taxon>eudicotyledons</taxon>
        <taxon>Gunneridae</taxon>
        <taxon>Pentapetalae</taxon>
        <taxon>rosids</taxon>
        <taxon>fabids</taxon>
        <taxon>Fabales</taxon>
        <taxon>Fabaceae</taxon>
        <taxon>Papilionoideae</taxon>
        <taxon>50 kb inversion clade</taxon>
        <taxon>NPAAA clade</taxon>
        <taxon>indigoferoid/millettioid clade</taxon>
        <taxon>Phaseoleae</taxon>
        <taxon>Flemingia</taxon>
    </lineage>
</organism>
<evidence type="ECO:0000313" key="4">
    <source>
        <dbReference type="EMBL" id="KAL2321325.1"/>
    </source>
</evidence>
<gene>
    <name evidence="4" type="ORF">Fmac_030294</name>
</gene>
<sequence>MATLKELLPPAKSSSTTYYDHTNDPWFKQRFSSSEEEKSAAAAAAKQKPTPPYLKRAGFVPRRVEDFGDGGAFPEIHVAQYPLDMGRDKASKPGSKILPVTVDAHGNVAYDAIVRQNENARKIVYTQQKDLIPKILKNDAASDDEVASDDDEAQKQIEETTQETKAALEKIVNVRLSAAQPKNVPKQNADSKYIKYKPSQQSAAFNSGAKERVIRMVEMPVDPLEPPKFKHKRVPKASGSPPVPVMHSPPRPVTVKDQQDWKIPPCISNWKNPKGYTIPLDKRLAADGRGLQDVQINDNFAKLSEALYVAEQKAREAVAMRSKVQKEMMLKEKERKEQELRALAQKARSERIGGERIGVAATSAAPPAGVPEDSDMRVDYDHEHENPRERERERERERGFVKETREEREERLQREKIREERRKERERERRLEAKDAAMGKRSKITRDRDRDISEKVALGMASTKAGTEVMYDERLFNQDKGMSSGFATDDQYNVYESGLFTAQPTLSTLYRPKKDADNEAYGGAGADEQLERIMKTDRFKPDKGFSGASERAGPRDRPVEFENEEADPFGLDQFLTEVKKGKKAMEKVGGGGTMRASAGSSMRDGYDGGSGRTRIGFERGH</sequence>
<protein>
    <recommendedName>
        <fullName evidence="3">SKI-interacting protein SKIP SNW domain-containing protein</fullName>
    </recommendedName>
</protein>
<dbReference type="EMBL" id="JBGMDY010000010">
    <property type="protein sequence ID" value="KAL2321325.1"/>
    <property type="molecule type" value="Genomic_DNA"/>
</dbReference>
<comment type="caution">
    <text evidence="4">The sequence shown here is derived from an EMBL/GenBank/DDBJ whole genome shotgun (WGS) entry which is preliminary data.</text>
</comment>
<evidence type="ECO:0000256" key="2">
    <source>
        <dbReference type="SAM" id="MobiDB-lite"/>
    </source>
</evidence>
<feature type="region of interest" description="Disordered" evidence="2">
    <location>
        <begin position="224"/>
        <end position="257"/>
    </location>
</feature>
<keyword evidence="5" id="KW-1185">Reference proteome</keyword>
<feature type="compositionally biased region" description="Basic and acidic residues" evidence="2">
    <location>
        <begin position="577"/>
        <end position="586"/>
    </location>
</feature>
<feature type="domain" description="SKI-interacting protein SKIP SNW" evidence="3">
    <location>
        <begin position="192"/>
        <end position="351"/>
    </location>
</feature>
<feature type="region of interest" description="Disordered" evidence="2">
    <location>
        <begin position="1"/>
        <end position="55"/>
    </location>
</feature>
<feature type="region of interest" description="Disordered" evidence="2">
    <location>
        <begin position="537"/>
        <end position="621"/>
    </location>
</feature>
<dbReference type="PANTHER" id="PTHR12096">
    <property type="entry name" value="NUCLEAR PROTEIN SKIP-RELATED"/>
    <property type="match status" value="1"/>
</dbReference>
<feature type="region of interest" description="Disordered" evidence="2">
    <location>
        <begin position="341"/>
        <end position="448"/>
    </location>
</feature>
<evidence type="ECO:0000313" key="5">
    <source>
        <dbReference type="Proteomes" id="UP001603857"/>
    </source>
</evidence>